<dbReference type="AlphaFoldDB" id="A0A9D5Q5X6"/>
<dbReference type="PANTHER" id="PTHR43649">
    <property type="entry name" value="ARABINOSE-BINDING PROTEIN-RELATED"/>
    <property type="match status" value="1"/>
</dbReference>
<reference evidence="2" key="1">
    <citation type="submission" date="2019-11" db="EMBL/GenBank/DDBJ databases">
        <title>Microbial mats filling the niche in hypersaline microbial mats.</title>
        <authorList>
            <person name="Wong H.L."/>
            <person name="Macleod F.I."/>
            <person name="White R.A. III"/>
            <person name="Burns B.P."/>
        </authorList>
    </citation>
    <scope>NUCLEOTIDE SEQUENCE</scope>
    <source>
        <strain evidence="2">Rbin_158</strain>
    </source>
</reference>
<dbReference type="SUPFAM" id="SSF53850">
    <property type="entry name" value="Periplasmic binding protein-like II"/>
    <property type="match status" value="1"/>
</dbReference>
<protein>
    <submittedName>
        <fullName evidence="2">Extracellular solute-binding protein</fullName>
    </submittedName>
</protein>
<evidence type="ECO:0000313" key="2">
    <source>
        <dbReference type="EMBL" id="MBD3324316.1"/>
    </source>
</evidence>
<evidence type="ECO:0000256" key="1">
    <source>
        <dbReference type="SAM" id="SignalP"/>
    </source>
</evidence>
<evidence type="ECO:0000313" key="3">
    <source>
        <dbReference type="Proteomes" id="UP000649604"/>
    </source>
</evidence>
<dbReference type="CDD" id="cd13585">
    <property type="entry name" value="PBP2_TMBP_like"/>
    <property type="match status" value="1"/>
</dbReference>
<comment type="caution">
    <text evidence="2">The sequence shown here is derived from an EMBL/GenBank/DDBJ whole genome shotgun (WGS) entry which is preliminary data.</text>
</comment>
<feature type="chain" id="PRO_5039162626" evidence="1">
    <location>
        <begin position="39"/>
        <end position="443"/>
    </location>
</feature>
<keyword evidence="1" id="KW-0732">Signal</keyword>
<organism evidence="2 3">
    <name type="scientific">candidate division KSB3 bacterium</name>
    <dbReference type="NCBI Taxonomy" id="2044937"/>
    <lineage>
        <taxon>Bacteria</taxon>
        <taxon>candidate division KSB3</taxon>
    </lineage>
</organism>
<dbReference type="InterPro" id="IPR050490">
    <property type="entry name" value="Bact_solute-bd_prot1"/>
</dbReference>
<accession>A0A9D5Q5X6</accession>
<proteinExistence type="predicted"/>
<name>A0A9D5Q5X6_9BACT</name>
<dbReference type="EMBL" id="WJJP01000215">
    <property type="protein sequence ID" value="MBD3324316.1"/>
    <property type="molecule type" value="Genomic_DNA"/>
</dbReference>
<dbReference type="PANTHER" id="PTHR43649:SF12">
    <property type="entry name" value="DIACETYLCHITOBIOSE BINDING PROTEIN DASA"/>
    <property type="match status" value="1"/>
</dbReference>
<feature type="signal peptide" evidence="1">
    <location>
        <begin position="1"/>
        <end position="38"/>
    </location>
</feature>
<sequence length="443" mass="49637">MYYVPVIDCNEWRFGMKKTLVILSCLVLLLTAAQSSMAFDWKQAEGSRLRLMFVQHWFTDTLKPLIPEFEEMTGIKVQLEVLTESEYWNKMIVEFNSGANPPDVFMLNYVTVAQYEAGGWVEPLGPYLNDPNLTDMEWYDFDDFFPAAIDFGTYNGKLYGLPITGEWQILFYRKDLYEEQGLEIPTTMDELHANAVALHSDEVAGIVNRAHRTSAAWWPWAGFARTYGGYWVSPDGEVGLTHPNVVEATKMYVKLLRDAGPKGILNYTWYEASQDFQQGRAAHFIDSSGFLGGFEDPEKSAVAGKVGYALMPAAEPGDKPVPNVNHWMLGMGAQSENKTAAFLFLQWATSKENSILIGRKVGGGARTSVFEDEELLAKYPAQAVEVSLQSAEIADKLALPQIVELGEIGQYLAIALNEIFEDEANTMQYLEEAQAKTEKALSE</sequence>
<dbReference type="Proteomes" id="UP000649604">
    <property type="component" value="Unassembled WGS sequence"/>
</dbReference>
<gene>
    <name evidence="2" type="ORF">GF339_07005</name>
</gene>
<dbReference type="Pfam" id="PF01547">
    <property type="entry name" value="SBP_bac_1"/>
    <property type="match status" value="1"/>
</dbReference>
<dbReference type="Gene3D" id="3.40.190.10">
    <property type="entry name" value="Periplasmic binding protein-like II"/>
    <property type="match status" value="2"/>
</dbReference>
<dbReference type="InterPro" id="IPR006059">
    <property type="entry name" value="SBP"/>
</dbReference>